<evidence type="ECO:0000313" key="5">
    <source>
        <dbReference type="Proteomes" id="UP001140206"/>
    </source>
</evidence>
<keyword evidence="5" id="KW-1185">Reference proteome</keyword>
<dbReference type="PANTHER" id="PTHR11240:SF72">
    <property type="entry name" value="RIBONUCLEASE 1"/>
    <property type="match status" value="1"/>
</dbReference>
<name>A0AAV8GCK5_9POAL</name>
<dbReference type="GO" id="GO:0005576">
    <property type="term" value="C:extracellular region"/>
    <property type="evidence" value="ECO:0007669"/>
    <property type="project" value="TreeGrafter"/>
</dbReference>
<dbReference type="GO" id="GO:0006401">
    <property type="term" value="P:RNA catabolic process"/>
    <property type="evidence" value="ECO:0007669"/>
    <property type="project" value="TreeGrafter"/>
</dbReference>
<dbReference type="InterPro" id="IPR001568">
    <property type="entry name" value="RNase_T2-like"/>
</dbReference>
<evidence type="ECO:0000256" key="3">
    <source>
        <dbReference type="RuleBase" id="RU004328"/>
    </source>
</evidence>
<sequence>MKDEAKEEVSIVAEAKEVASLEELSKEKIPTSDLLEELNFDIQDLVSSLRTNWPSLACPSSDSTSFWQHEWDKHGTCSESVMDEHGYFQDSLNLKSRINLLQYLQSAGISPNNAFYTLTNIKSAIKTGTGHTPWIECNKDASGNYQLYQVYICIDHAGTTLIDCPVFPTGACGSSIKFPTF</sequence>
<dbReference type="InterPro" id="IPR033697">
    <property type="entry name" value="Ribonuclease_T2_eukaryotic"/>
</dbReference>
<dbReference type="GO" id="GO:0003723">
    <property type="term" value="F:RNA binding"/>
    <property type="evidence" value="ECO:0007669"/>
    <property type="project" value="InterPro"/>
</dbReference>
<evidence type="ECO:0000256" key="1">
    <source>
        <dbReference type="ARBA" id="ARBA00007469"/>
    </source>
</evidence>
<protein>
    <submittedName>
        <fullName evidence="4">Uncharacterized protein</fullName>
    </submittedName>
</protein>
<keyword evidence="2" id="KW-1015">Disulfide bond</keyword>
<comment type="similarity">
    <text evidence="1 3">Belongs to the RNase T2 family.</text>
</comment>
<evidence type="ECO:0000313" key="4">
    <source>
        <dbReference type="EMBL" id="KAJ4801151.1"/>
    </source>
</evidence>
<accession>A0AAV8GCK5</accession>
<dbReference type="Pfam" id="PF00445">
    <property type="entry name" value="Ribonuclease_T2"/>
    <property type="match status" value="1"/>
</dbReference>
<proteinExistence type="inferred from homology"/>
<comment type="caution">
    <text evidence="4">The sequence shown here is derived from an EMBL/GenBank/DDBJ whole genome shotgun (WGS) entry which is preliminary data.</text>
</comment>
<dbReference type="CDD" id="cd01061">
    <property type="entry name" value="RNase_T2_euk"/>
    <property type="match status" value="1"/>
</dbReference>
<dbReference type="InterPro" id="IPR036430">
    <property type="entry name" value="RNase_T2-like_sf"/>
</dbReference>
<dbReference type="SUPFAM" id="SSF55895">
    <property type="entry name" value="Ribonuclease Rh-like"/>
    <property type="match status" value="1"/>
</dbReference>
<dbReference type="PROSITE" id="PS00531">
    <property type="entry name" value="RNASE_T2_2"/>
    <property type="match status" value="1"/>
</dbReference>
<dbReference type="Proteomes" id="UP001140206">
    <property type="component" value="Chromosome 2"/>
</dbReference>
<gene>
    <name evidence="4" type="ORF">LUZ62_052397</name>
</gene>
<dbReference type="Gene3D" id="3.90.730.10">
    <property type="entry name" value="Ribonuclease T2-like"/>
    <property type="match status" value="1"/>
</dbReference>
<dbReference type="PANTHER" id="PTHR11240">
    <property type="entry name" value="RIBONUCLEASE T2"/>
    <property type="match status" value="1"/>
</dbReference>
<reference evidence="4" key="1">
    <citation type="submission" date="2022-08" db="EMBL/GenBank/DDBJ databases">
        <authorList>
            <person name="Marques A."/>
        </authorList>
    </citation>
    <scope>NUCLEOTIDE SEQUENCE</scope>
    <source>
        <strain evidence="4">RhyPub2mFocal</strain>
        <tissue evidence="4">Leaves</tissue>
    </source>
</reference>
<organism evidence="4 5">
    <name type="scientific">Rhynchospora pubera</name>
    <dbReference type="NCBI Taxonomy" id="906938"/>
    <lineage>
        <taxon>Eukaryota</taxon>
        <taxon>Viridiplantae</taxon>
        <taxon>Streptophyta</taxon>
        <taxon>Embryophyta</taxon>
        <taxon>Tracheophyta</taxon>
        <taxon>Spermatophyta</taxon>
        <taxon>Magnoliopsida</taxon>
        <taxon>Liliopsida</taxon>
        <taxon>Poales</taxon>
        <taxon>Cyperaceae</taxon>
        <taxon>Cyperoideae</taxon>
        <taxon>Rhynchosporeae</taxon>
        <taxon>Rhynchospora</taxon>
    </lineage>
</organism>
<dbReference type="AlphaFoldDB" id="A0AAV8GCK5"/>
<dbReference type="EMBL" id="JAMFTS010000002">
    <property type="protein sequence ID" value="KAJ4801151.1"/>
    <property type="molecule type" value="Genomic_DNA"/>
</dbReference>
<evidence type="ECO:0000256" key="2">
    <source>
        <dbReference type="ARBA" id="ARBA00023157"/>
    </source>
</evidence>
<dbReference type="InterPro" id="IPR033130">
    <property type="entry name" value="RNase_T2_His_AS_2"/>
</dbReference>
<dbReference type="GO" id="GO:0033897">
    <property type="term" value="F:ribonuclease T2 activity"/>
    <property type="evidence" value="ECO:0007669"/>
    <property type="project" value="InterPro"/>
</dbReference>